<protein>
    <submittedName>
        <fullName evidence="3">Uncharacterized protein</fullName>
    </submittedName>
</protein>
<feature type="region of interest" description="Disordered" evidence="1">
    <location>
        <begin position="395"/>
        <end position="421"/>
    </location>
</feature>
<reference evidence="3 4" key="1">
    <citation type="submission" date="2019-09" db="EMBL/GenBank/DDBJ databases">
        <title>Isolation and complete genome sequencing of Methylocystis species.</title>
        <authorList>
            <person name="Rumah B.L."/>
            <person name="Stead C.E."/>
            <person name="Stevens B.C."/>
            <person name="Minton N.P."/>
            <person name="Grosse-Honebrink A."/>
            <person name="Zhang Y."/>
        </authorList>
    </citation>
    <scope>NUCLEOTIDE SEQUENCE [LARGE SCALE GENOMIC DNA]</scope>
    <source>
        <strain evidence="3 4">BRCS2</strain>
    </source>
</reference>
<feature type="transmembrane region" description="Helical" evidence="2">
    <location>
        <begin position="896"/>
        <end position="920"/>
    </location>
</feature>
<feature type="transmembrane region" description="Helical" evidence="2">
    <location>
        <begin position="796"/>
        <end position="821"/>
    </location>
</feature>
<dbReference type="KEGG" id="mpar:F7D14_17175"/>
<feature type="transmembrane region" description="Helical" evidence="2">
    <location>
        <begin position="685"/>
        <end position="706"/>
    </location>
</feature>
<feature type="transmembrane region" description="Helical" evidence="2">
    <location>
        <begin position="611"/>
        <end position="628"/>
    </location>
</feature>
<proteinExistence type="predicted"/>
<feature type="compositionally biased region" description="Basic and acidic residues" evidence="1">
    <location>
        <begin position="400"/>
        <end position="412"/>
    </location>
</feature>
<keyword evidence="2" id="KW-0812">Transmembrane</keyword>
<name>A0A6B8M500_9HYPH</name>
<sequence>MADENKTPGIGSNSAIIVALLATGAIWFSRPAPLETARPAPIDKHVEVRFEDQDVEARLWQDPLEAIARESEKADAGQRKECEGKAEEAMRKSHCRSPLFDARGERVKGSEKTLALGVVAPGAPYFEDSETRRRLRYAALSGLLSERFTPNDDQHIGYFRPADYKQKGLPAAIPYETFQKEGGDESILLLWIDEDIFKGAGAKGGGAIRRLVALKDALCPPDRCAAPLKFSILGPYTSDARKNLADGSHFICRETEKKKRLPMQPVAFDFYSFAVTGAPMQVRDTPACEGRLQSQEVRIASFSTIADDKTVAERLVEELKRRGLGAKSDERLAGQILPHVALVSDADTEYGRNVAMDFEKALNSLSCAKNDSGSGEICAQIGSRRHSLTYLRGLDGMQPAKDDKDKKDKDQKGAPAPATPMENAFGPGQFDYLRRLADGLKAEDDRLWRESHTRIGAIGILGNDVFDKLLALRALRPLFPQAAFFTSDFDQALASPNELDWSRNLLIASGYGPSLSRIWQGRVPPFRGAYQTSAFLATRLAADEFVRGKADNRGPIEEAAKEVQLFEIDRNGGFLALPQPDSPDAKTDARIRVQPSPGPIFSELADSAANGWFFLFLLAGLSTVYLAYKNLLWPYLKTTWMGLALCLFAAAGVALRWQDLAMWATDGGLGEPLAAMQGISAWPTVAIRTVGVVIALCLTIDAWFCLRRNLDRTVKKETLYLPDYSRPGGPIPAPFYDVTPEWEKYVRRSSFGSVARRVAVGVLLAFAVFACLSQIFGWPGAPWRGAHLEVYRRVTVGLVFLMLVLTFLVVDATMLCLRFVVFLRDHRTRWMPATRSEYSRILGIGLNDPLLDDWIDLSFIAARTSCIGNLIYMPFGLSVLLIVSRSTIFTNFAPSVAILLTQGLCIAVLFACAMALCFSAEQARELAKRRLSQEILTRKAPGAPAGGADPLEEIKKRVEGLREGSFVPLSQQPPIRALLLPLGGLGWTALLDYRLFPGL</sequence>
<evidence type="ECO:0000256" key="1">
    <source>
        <dbReference type="SAM" id="MobiDB-lite"/>
    </source>
</evidence>
<dbReference type="RefSeq" id="WP_016921474.1">
    <property type="nucleotide sequence ID" value="NZ_CP044331.1"/>
</dbReference>
<gene>
    <name evidence="3" type="ORF">F7D14_17175</name>
</gene>
<feature type="transmembrane region" description="Helical" evidence="2">
    <location>
        <begin position="754"/>
        <end position="776"/>
    </location>
</feature>
<evidence type="ECO:0000313" key="3">
    <source>
        <dbReference type="EMBL" id="QGM99044.1"/>
    </source>
</evidence>
<dbReference type="Proteomes" id="UP000422569">
    <property type="component" value="Chromosome"/>
</dbReference>
<evidence type="ECO:0000313" key="4">
    <source>
        <dbReference type="Proteomes" id="UP000422569"/>
    </source>
</evidence>
<accession>A0A6B8M500</accession>
<keyword evidence="2" id="KW-0472">Membrane</keyword>
<feature type="transmembrane region" description="Helical" evidence="2">
    <location>
        <begin position="640"/>
        <end position="657"/>
    </location>
</feature>
<organism evidence="3 4">
    <name type="scientific">Methylocystis parvus</name>
    <dbReference type="NCBI Taxonomy" id="134"/>
    <lineage>
        <taxon>Bacteria</taxon>
        <taxon>Pseudomonadati</taxon>
        <taxon>Pseudomonadota</taxon>
        <taxon>Alphaproteobacteria</taxon>
        <taxon>Hyphomicrobiales</taxon>
        <taxon>Methylocystaceae</taxon>
        <taxon>Methylocystis</taxon>
    </lineage>
</organism>
<evidence type="ECO:0000256" key="2">
    <source>
        <dbReference type="SAM" id="Phobius"/>
    </source>
</evidence>
<keyword evidence="4" id="KW-1185">Reference proteome</keyword>
<dbReference type="AlphaFoldDB" id="A0A6B8M500"/>
<dbReference type="EMBL" id="CP044331">
    <property type="protein sequence ID" value="QGM99044.1"/>
    <property type="molecule type" value="Genomic_DNA"/>
</dbReference>
<feature type="transmembrane region" description="Helical" evidence="2">
    <location>
        <begin position="870"/>
        <end position="890"/>
    </location>
</feature>
<keyword evidence="2" id="KW-1133">Transmembrane helix</keyword>